<name>A0A918AGU8_9PSEU</name>
<keyword evidence="1" id="KW-1133">Transmembrane helix</keyword>
<reference evidence="2" key="1">
    <citation type="journal article" date="2014" name="Int. J. Syst. Evol. Microbiol.">
        <title>Complete genome sequence of Corynebacterium casei LMG S-19264T (=DSM 44701T), isolated from a smear-ripened cheese.</title>
        <authorList>
            <consortium name="US DOE Joint Genome Institute (JGI-PGF)"/>
            <person name="Walter F."/>
            <person name="Albersmeier A."/>
            <person name="Kalinowski J."/>
            <person name="Ruckert C."/>
        </authorList>
    </citation>
    <scope>NUCLEOTIDE SEQUENCE</scope>
    <source>
        <strain evidence="2">JCM 3313</strain>
    </source>
</reference>
<comment type="caution">
    <text evidence="2">The sequence shown here is derived from an EMBL/GenBank/DDBJ whole genome shotgun (WGS) entry which is preliminary data.</text>
</comment>
<dbReference type="RefSeq" id="WP_189221134.1">
    <property type="nucleotide sequence ID" value="NZ_BMRG01000001.1"/>
</dbReference>
<feature type="transmembrane region" description="Helical" evidence="1">
    <location>
        <begin position="40"/>
        <end position="57"/>
    </location>
</feature>
<keyword evidence="3" id="KW-1185">Reference proteome</keyword>
<reference evidence="2" key="2">
    <citation type="submission" date="2020-09" db="EMBL/GenBank/DDBJ databases">
        <authorList>
            <person name="Sun Q."/>
            <person name="Ohkuma M."/>
        </authorList>
    </citation>
    <scope>NUCLEOTIDE SEQUENCE</scope>
    <source>
        <strain evidence="2">JCM 3313</strain>
    </source>
</reference>
<dbReference type="EMBL" id="BMRG01000001">
    <property type="protein sequence ID" value="GGP35020.1"/>
    <property type="molecule type" value="Genomic_DNA"/>
</dbReference>
<organism evidence="2 3">
    <name type="scientific">Saccharothrix coeruleofusca</name>
    <dbReference type="NCBI Taxonomy" id="33919"/>
    <lineage>
        <taxon>Bacteria</taxon>
        <taxon>Bacillati</taxon>
        <taxon>Actinomycetota</taxon>
        <taxon>Actinomycetes</taxon>
        <taxon>Pseudonocardiales</taxon>
        <taxon>Pseudonocardiaceae</taxon>
        <taxon>Saccharothrix</taxon>
    </lineage>
</organism>
<dbReference type="AlphaFoldDB" id="A0A918AGU8"/>
<keyword evidence="1" id="KW-0472">Membrane</keyword>
<proteinExistence type="predicted"/>
<dbReference type="Proteomes" id="UP000639606">
    <property type="component" value="Unassembled WGS sequence"/>
</dbReference>
<protein>
    <submittedName>
        <fullName evidence="2">Uncharacterized protein</fullName>
    </submittedName>
</protein>
<accession>A0A918AGU8</accession>
<evidence type="ECO:0000313" key="3">
    <source>
        <dbReference type="Proteomes" id="UP000639606"/>
    </source>
</evidence>
<gene>
    <name evidence="2" type="ORF">GCM10010185_02210</name>
</gene>
<sequence length="217" mass="23968">MNVVVRLTPLPRWWMWRPGADRAAVAAEARRRVRHGRARVLLPAAVPLAGALAVLGATPWWAAGLACAPFALAGLVVLVPPRVAEWDVVKLAREQDVVHFEQFPLEQRRRARRLCEHFLAVDRTSLDPARVERVERSLWQALVALRDSGTVREALAKASNRPGLAAAIAETTRALAELDRRLDQFGDALRILAEELDPELAGSALRRVAALDPVATW</sequence>
<keyword evidence="1" id="KW-0812">Transmembrane</keyword>
<evidence type="ECO:0000313" key="2">
    <source>
        <dbReference type="EMBL" id="GGP35020.1"/>
    </source>
</evidence>
<evidence type="ECO:0000256" key="1">
    <source>
        <dbReference type="SAM" id="Phobius"/>
    </source>
</evidence>